<organism evidence="1 2">
    <name type="scientific">Austropuccinia psidii MF-1</name>
    <dbReference type="NCBI Taxonomy" id="1389203"/>
    <lineage>
        <taxon>Eukaryota</taxon>
        <taxon>Fungi</taxon>
        <taxon>Dikarya</taxon>
        <taxon>Basidiomycota</taxon>
        <taxon>Pucciniomycotina</taxon>
        <taxon>Pucciniomycetes</taxon>
        <taxon>Pucciniales</taxon>
        <taxon>Sphaerophragmiaceae</taxon>
        <taxon>Austropuccinia</taxon>
    </lineage>
</organism>
<dbReference type="AlphaFoldDB" id="A0A9Q3ER64"/>
<name>A0A9Q3ER64_9BASI</name>
<gene>
    <name evidence="1" type="ORF">O181_063198</name>
</gene>
<sequence length="87" mass="9388">MMIQSLSLAILGGKRTRWGVLGEFESVSGDFLSSSPFDRPSLPSIGSLADRNDRNSAFVGEMALENLCRLGTLESLIASKDIPTEQV</sequence>
<evidence type="ECO:0000313" key="1">
    <source>
        <dbReference type="EMBL" id="MBW0523483.1"/>
    </source>
</evidence>
<proteinExistence type="predicted"/>
<accession>A0A9Q3ER64</accession>
<protein>
    <submittedName>
        <fullName evidence="1">Uncharacterized protein</fullName>
    </submittedName>
</protein>
<reference evidence="1" key="1">
    <citation type="submission" date="2021-03" db="EMBL/GenBank/DDBJ databases">
        <title>Draft genome sequence of rust myrtle Austropuccinia psidii MF-1, a brazilian biotype.</title>
        <authorList>
            <person name="Quecine M.C."/>
            <person name="Pachon D.M.R."/>
            <person name="Bonatelli M.L."/>
            <person name="Correr F.H."/>
            <person name="Franceschini L.M."/>
            <person name="Leite T.F."/>
            <person name="Margarido G.R.A."/>
            <person name="Almeida C.A."/>
            <person name="Ferrarezi J.A."/>
            <person name="Labate C.A."/>
        </authorList>
    </citation>
    <scope>NUCLEOTIDE SEQUENCE</scope>
    <source>
        <strain evidence="1">MF-1</strain>
    </source>
</reference>
<comment type="caution">
    <text evidence="1">The sequence shown here is derived from an EMBL/GenBank/DDBJ whole genome shotgun (WGS) entry which is preliminary data.</text>
</comment>
<dbReference type="Proteomes" id="UP000765509">
    <property type="component" value="Unassembled WGS sequence"/>
</dbReference>
<dbReference type="EMBL" id="AVOT02030318">
    <property type="protein sequence ID" value="MBW0523483.1"/>
    <property type="molecule type" value="Genomic_DNA"/>
</dbReference>
<keyword evidence="2" id="KW-1185">Reference proteome</keyword>
<evidence type="ECO:0000313" key="2">
    <source>
        <dbReference type="Proteomes" id="UP000765509"/>
    </source>
</evidence>